<name>A0A7C3SK26_9BACT</name>
<proteinExistence type="inferred from homology"/>
<dbReference type="SUPFAM" id="SSF55469">
    <property type="entry name" value="FMN-dependent nitroreductase-like"/>
    <property type="match status" value="1"/>
</dbReference>
<dbReference type="Gene3D" id="3.40.109.10">
    <property type="entry name" value="NADH Oxidase"/>
    <property type="match status" value="1"/>
</dbReference>
<dbReference type="InterPro" id="IPR029479">
    <property type="entry name" value="Nitroreductase"/>
</dbReference>
<dbReference type="EMBL" id="DTHB01000053">
    <property type="protein sequence ID" value="HGB15524.1"/>
    <property type="molecule type" value="Genomic_DNA"/>
</dbReference>
<protein>
    <submittedName>
        <fullName evidence="4">Nitroreductase family protein</fullName>
    </submittedName>
</protein>
<dbReference type="PANTHER" id="PTHR43673:SF10">
    <property type="entry name" value="NADH DEHYDROGENASE_NAD(P)H NITROREDUCTASE XCC3605-RELATED"/>
    <property type="match status" value="1"/>
</dbReference>
<dbReference type="CDD" id="cd02062">
    <property type="entry name" value="Nitro_FMN_reductase"/>
    <property type="match status" value="1"/>
</dbReference>
<comment type="similarity">
    <text evidence="1">Belongs to the nitroreductase family.</text>
</comment>
<evidence type="ECO:0000259" key="3">
    <source>
        <dbReference type="Pfam" id="PF00881"/>
    </source>
</evidence>
<evidence type="ECO:0000313" key="4">
    <source>
        <dbReference type="EMBL" id="HGB15524.1"/>
    </source>
</evidence>
<evidence type="ECO:0000256" key="2">
    <source>
        <dbReference type="ARBA" id="ARBA00023002"/>
    </source>
</evidence>
<accession>A0A7C3SK26</accession>
<sequence>MIEELIRQNRSCRRFYQDEAVSRETLVWLVNLARLSASAANLQPLKYLLSNDPSKNNGIFSCLAWAGYLKDWPGPPEGERPAAYLVILGDRDITTNFGCDYGIAAQSILLGAREIGLAGCILGSIDRERLRQVLALPAKYDILLVIALGRPKEQAVLEEVGPDGDIRYWRDESGVHHVPKRRLEDIILNF</sequence>
<dbReference type="PANTHER" id="PTHR43673">
    <property type="entry name" value="NAD(P)H NITROREDUCTASE YDGI-RELATED"/>
    <property type="match status" value="1"/>
</dbReference>
<keyword evidence="2" id="KW-0560">Oxidoreductase</keyword>
<feature type="domain" description="Nitroreductase" evidence="3">
    <location>
        <begin position="100"/>
        <end position="150"/>
    </location>
</feature>
<dbReference type="InterPro" id="IPR023312">
    <property type="entry name" value="Put_nitroreductase_C_bac"/>
</dbReference>
<dbReference type="InterPro" id="IPR000415">
    <property type="entry name" value="Nitroreductase-like"/>
</dbReference>
<dbReference type="Gene3D" id="2.20.180.10">
    <property type="entry name" value="putative fmn-dependent nitroreductase like domains"/>
    <property type="match status" value="1"/>
</dbReference>
<dbReference type="GO" id="GO:0016491">
    <property type="term" value="F:oxidoreductase activity"/>
    <property type="evidence" value="ECO:0007669"/>
    <property type="project" value="UniProtKB-KW"/>
</dbReference>
<feature type="domain" description="Nitroreductase" evidence="3">
    <location>
        <begin position="6"/>
        <end position="50"/>
    </location>
</feature>
<dbReference type="Pfam" id="PF00881">
    <property type="entry name" value="Nitroreductase"/>
    <property type="match status" value="2"/>
</dbReference>
<organism evidence="4">
    <name type="scientific">Desulfobacca acetoxidans</name>
    <dbReference type="NCBI Taxonomy" id="60893"/>
    <lineage>
        <taxon>Bacteria</taxon>
        <taxon>Pseudomonadati</taxon>
        <taxon>Thermodesulfobacteriota</taxon>
        <taxon>Desulfobaccia</taxon>
        <taxon>Desulfobaccales</taxon>
        <taxon>Desulfobaccaceae</taxon>
        <taxon>Desulfobacca</taxon>
    </lineage>
</organism>
<comment type="caution">
    <text evidence="4">The sequence shown here is derived from an EMBL/GenBank/DDBJ whole genome shotgun (WGS) entry which is preliminary data.</text>
</comment>
<gene>
    <name evidence="4" type="ORF">ENV62_09860</name>
</gene>
<evidence type="ECO:0000256" key="1">
    <source>
        <dbReference type="ARBA" id="ARBA00007118"/>
    </source>
</evidence>
<reference evidence="4" key="1">
    <citation type="journal article" date="2020" name="mSystems">
        <title>Genome- and Community-Level Interaction Insights into Carbon Utilization and Element Cycling Functions of Hydrothermarchaeota in Hydrothermal Sediment.</title>
        <authorList>
            <person name="Zhou Z."/>
            <person name="Liu Y."/>
            <person name="Xu W."/>
            <person name="Pan J."/>
            <person name="Luo Z.H."/>
            <person name="Li M."/>
        </authorList>
    </citation>
    <scope>NUCLEOTIDE SEQUENCE [LARGE SCALE GENOMIC DNA]</scope>
    <source>
        <strain evidence="4">SpSt-776</strain>
    </source>
</reference>
<dbReference type="AlphaFoldDB" id="A0A7C3SK26"/>